<feature type="domain" description="Type I restriction modification DNA specificity" evidence="4">
    <location>
        <begin position="230"/>
        <end position="400"/>
    </location>
</feature>
<comment type="similarity">
    <text evidence="1">Belongs to the type-I restriction system S methylase family.</text>
</comment>
<dbReference type="REBASE" id="7500">
    <property type="entry name" value="S.Ssp6803ORF8009P"/>
</dbReference>
<sequence length="464" mass="52928">MKLKPYPEYKDSGVSWLGQIPAHWDIKPGFAFLSERKEKNTGMKESTVLSLSYGQIVVKPPEKLHGLVPESFETYQIAEPGNIIIRGTDLQNDKVSLRVGKVRNRGIITSAYLCLETKEKFNPDYAHLLLHGYDLMKIYYGMGSGLRQNLSFSDFKRLPLLAPPESEQSKINKYLQSIQVQINKFIRNKRRLIELLKEQKQNIINQAVTRGLDPNVKLKPSGVKWIGDIPEYWSFLKLKRIACVKTGYAFKSDHYKSVGIPLIRIGDLKHSGLVDIKQAVKLQESDLTHFSCFKIQYGDLLMAMTGATIGKVAKYQHQTEALLNQRVCSFRSFESKCFQDYLLFILSSEVYLKQVTIFCYGGAQPNISDSTLMSFKIPVPPISEQQAILSYVQEQTKTTDSAVSRAEREIELIQEYYTRLMSDVVTGQVDVRDIEVPEITEEDLLTLEDKSEVVDDDLVQEEDE</sequence>
<dbReference type="KEGG" id="syn:sll8006"/>
<keyword evidence="2" id="KW-0680">Restriction system</keyword>
<dbReference type="InParanoid" id="Q6ZE86"/>
<dbReference type="Gene3D" id="3.90.220.20">
    <property type="entry name" value="DNA methylase specificity domains"/>
    <property type="match status" value="2"/>
</dbReference>
<dbReference type="EnsemblBacteria" id="BAD02014">
    <property type="protein sequence ID" value="BAD02014"/>
    <property type="gene ID" value="BAD02014"/>
</dbReference>
<gene>
    <name evidence="5" type="ordered locus">sll8006</name>
</gene>
<proteinExistence type="inferred from homology"/>
<dbReference type="InterPro" id="IPR000055">
    <property type="entry name" value="Restrct_endonuc_typeI_TRD"/>
</dbReference>
<organism evidence="5 6">
    <name type="scientific">Synechocystis sp. (strain ATCC 27184 / PCC 6803 / Kazusa)</name>
    <dbReference type="NCBI Taxonomy" id="1111708"/>
    <lineage>
        <taxon>Bacteria</taxon>
        <taxon>Bacillati</taxon>
        <taxon>Cyanobacteriota</taxon>
        <taxon>Cyanophyceae</taxon>
        <taxon>Synechococcales</taxon>
        <taxon>Merismopediaceae</taxon>
        <taxon>Synechocystis</taxon>
    </lineage>
</organism>
<evidence type="ECO:0000313" key="6">
    <source>
        <dbReference type="Proteomes" id="UP000001425"/>
    </source>
</evidence>
<keyword evidence="3" id="KW-0238">DNA-binding</keyword>
<dbReference type="EMBL" id="AP004312">
    <property type="protein sequence ID" value="BAD02014.1"/>
    <property type="molecule type" value="Genomic_DNA"/>
</dbReference>
<evidence type="ECO:0000256" key="3">
    <source>
        <dbReference type="ARBA" id="ARBA00023125"/>
    </source>
</evidence>
<dbReference type="Gene3D" id="1.10.287.1120">
    <property type="entry name" value="Bipartite methylase S protein"/>
    <property type="match status" value="1"/>
</dbReference>
<dbReference type="CDD" id="cd17278">
    <property type="entry name" value="RMtype1_S_LdeBORF1052P-TRD2-CR2"/>
    <property type="match status" value="1"/>
</dbReference>
<evidence type="ECO:0000259" key="4">
    <source>
        <dbReference type="Pfam" id="PF01420"/>
    </source>
</evidence>
<geneLocation type="plasmid" evidence="5 6">
    <name>pSYSG</name>
</geneLocation>
<dbReference type="GO" id="GO:0009307">
    <property type="term" value="P:DNA restriction-modification system"/>
    <property type="evidence" value="ECO:0007669"/>
    <property type="project" value="UniProtKB-KW"/>
</dbReference>
<name>Q6ZE86_SYNY3</name>
<dbReference type="PhylomeDB" id="Q6ZE86"/>
<reference evidence="5 6" key="1">
    <citation type="journal article" date="2003" name="DNA Res.">
        <title>Structural analysis of four large plasmids harboring in a unicellular cyanobacterium, Synechocystis sp. PCC 6803.</title>
        <authorList>
            <person name="Kaneko T."/>
            <person name="Nakamura Y."/>
            <person name="Sasamoto S."/>
            <person name="Watanabe A."/>
            <person name="Kohara M."/>
            <person name="Matsumoto M."/>
            <person name="Shimpo S."/>
            <person name="Yamada M."/>
            <person name="Tabata S."/>
        </authorList>
    </citation>
    <scope>NUCLEOTIDE SEQUENCE [LARGE SCALE GENOMIC DNA]</scope>
    <source>
        <strain evidence="6">ATCC 27184 / PCC 6803 / Kazusa</strain>
    </source>
</reference>
<dbReference type="PANTHER" id="PTHR30408:SF12">
    <property type="entry name" value="TYPE I RESTRICTION ENZYME MJAVIII SPECIFICITY SUBUNIT"/>
    <property type="match status" value="1"/>
</dbReference>
<evidence type="ECO:0000256" key="1">
    <source>
        <dbReference type="ARBA" id="ARBA00010923"/>
    </source>
</evidence>
<dbReference type="PANTHER" id="PTHR30408">
    <property type="entry name" value="TYPE-1 RESTRICTION ENZYME ECOKI SPECIFICITY PROTEIN"/>
    <property type="match status" value="1"/>
</dbReference>
<protein>
    <submittedName>
        <fullName evidence="5">Type I restriction-modification system S subunit</fullName>
    </submittedName>
</protein>
<dbReference type="Pfam" id="PF01420">
    <property type="entry name" value="Methylase_S"/>
    <property type="match status" value="1"/>
</dbReference>
<keyword evidence="5" id="KW-0614">Plasmid</keyword>
<evidence type="ECO:0000313" key="5">
    <source>
        <dbReference type="EMBL" id="BAD02014.1"/>
    </source>
</evidence>
<dbReference type="SUPFAM" id="SSF116734">
    <property type="entry name" value="DNA methylase specificity domain"/>
    <property type="match status" value="2"/>
</dbReference>
<evidence type="ECO:0000256" key="2">
    <source>
        <dbReference type="ARBA" id="ARBA00022747"/>
    </source>
</evidence>
<dbReference type="Proteomes" id="UP000001425">
    <property type="component" value="Plasmid pSYSG"/>
</dbReference>
<keyword evidence="6" id="KW-1185">Reference proteome</keyword>
<dbReference type="AlphaFoldDB" id="Q6ZE86"/>
<accession>Q6ZE86</accession>
<dbReference type="InterPro" id="IPR052021">
    <property type="entry name" value="Type-I_RS_S_subunit"/>
</dbReference>
<dbReference type="GO" id="GO:0003677">
    <property type="term" value="F:DNA binding"/>
    <property type="evidence" value="ECO:0007669"/>
    <property type="project" value="UniProtKB-KW"/>
</dbReference>
<dbReference type="InterPro" id="IPR044946">
    <property type="entry name" value="Restrct_endonuc_typeI_TRD_sf"/>
</dbReference>